<organism evidence="1">
    <name type="scientific">Siphoviridae sp. ctMBu2</name>
    <dbReference type="NCBI Taxonomy" id="2827853"/>
    <lineage>
        <taxon>Viruses</taxon>
        <taxon>Duplodnaviria</taxon>
        <taxon>Heunggongvirae</taxon>
        <taxon>Uroviricota</taxon>
        <taxon>Caudoviricetes</taxon>
    </lineage>
</organism>
<protein>
    <submittedName>
        <fullName evidence="1">Uncharacterized protein</fullName>
    </submittedName>
</protein>
<dbReference type="EMBL" id="BK032748">
    <property type="protein sequence ID" value="DAF58231.1"/>
    <property type="molecule type" value="Genomic_DNA"/>
</dbReference>
<proteinExistence type="predicted"/>
<sequence>MNIKNKIKLYDTYTDKIVISRFQPFITDLRTPSNLIASFTAIVECNVSLPGAETEVKKILNLEDHLLTINEFTVEVQSEDSGKNIQLFSAYSKVVQIFTCNADIFPDVKERPELLGEFIANHSLPAAWAHWRAQMGVSIAACSLPVPHIPAVPPDEILDQYRQPA</sequence>
<name>A0A8S5T5G6_9CAUD</name>
<reference evidence="1" key="1">
    <citation type="journal article" date="2021" name="Proc. Natl. Acad. Sci. U.S.A.">
        <title>A Catalog of Tens of Thousands of Viruses from Human Metagenomes Reveals Hidden Associations with Chronic Diseases.</title>
        <authorList>
            <person name="Tisza M.J."/>
            <person name="Buck C.B."/>
        </authorList>
    </citation>
    <scope>NUCLEOTIDE SEQUENCE</scope>
    <source>
        <strain evidence="1">CtMBu2</strain>
    </source>
</reference>
<evidence type="ECO:0000313" key="1">
    <source>
        <dbReference type="EMBL" id="DAF58231.1"/>
    </source>
</evidence>
<accession>A0A8S5T5G6</accession>